<accession>V5B0W8</accession>
<dbReference type="Gene3D" id="3.30.70.1010">
    <property type="entry name" value="Translation elongation factor EF1B, gamma chain, conserved domain"/>
    <property type="match status" value="1"/>
</dbReference>
<proteinExistence type="predicted"/>
<dbReference type="AlphaFoldDB" id="V5B0W8"/>
<dbReference type="PROSITE" id="PS50040">
    <property type="entry name" value="EF1G_C"/>
    <property type="match status" value="1"/>
</dbReference>
<dbReference type="Proteomes" id="UP000017861">
    <property type="component" value="Unassembled WGS sequence"/>
</dbReference>
<reference evidence="3 4" key="1">
    <citation type="journal article" date="2014" name="Genome Announc.">
        <title>Trypanosoma cruzi Clone Dm28c Draft Genome Sequence.</title>
        <authorList>
            <person name="Grisard E.C."/>
            <person name="Teixeira S.M."/>
            <person name="de Almeida L.G."/>
            <person name="Stoco P.H."/>
            <person name="Gerber A.L."/>
            <person name="Talavera-Lopez C."/>
            <person name="Lima O.C."/>
            <person name="Andersson B."/>
            <person name="de Vasconcelos A.T."/>
        </authorList>
    </citation>
    <scope>NUCLEOTIDE SEQUENCE [LARGE SCALE GENOMIC DNA]</scope>
    <source>
        <strain evidence="3 4">Dm28c</strain>
    </source>
</reference>
<dbReference type="SUPFAM" id="SSF89942">
    <property type="entry name" value="eEF1-gamma domain"/>
    <property type="match status" value="1"/>
</dbReference>
<dbReference type="InterPro" id="IPR001662">
    <property type="entry name" value="EF1B_G_C"/>
</dbReference>
<dbReference type="EMBL" id="AYLP01000327">
    <property type="protein sequence ID" value="ESS61179.1"/>
    <property type="molecule type" value="Genomic_DNA"/>
</dbReference>
<dbReference type="InterPro" id="IPR036433">
    <property type="entry name" value="EF1B_G_C_sf"/>
</dbReference>
<name>V5B0W8_TRYCR</name>
<evidence type="ECO:0000259" key="2">
    <source>
        <dbReference type="PROSITE" id="PS50040"/>
    </source>
</evidence>
<gene>
    <name evidence="3" type="ORF">TCDM_11250</name>
</gene>
<keyword evidence="1 3" id="KW-0251">Elongation factor</keyword>
<evidence type="ECO:0000313" key="3">
    <source>
        <dbReference type="EMBL" id="ESS61179.1"/>
    </source>
</evidence>
<sequence>MEHVRQYALGVALMIGEDRRHEIVALWVLCGRGMPAILEDVEDTELFDLEEVAYVAVQRERMTDCLWWRGMC</sequence>
<dbReference type="VEuPathDB" id="TriTrypDB:TCDM_11250"/>
<feature type="domain" description="EF-1-gamma C-terminal" evidence="2">
    <location>
        <begin position="1"/>
        <end position="72"/>
    </location>
</feature>
<protein>
    <submittedName>
        <fullName evidence="3">Elongation factor 1-gamma (EF-1-gamma)</fullName>
    </submittedName>
</protein>
<dbReference type="GO" id="GO:0003746">
    <property type="term" value="F:translation elongation factor activity"/>
    <property type="evidence" value="ECO:0007669"/>
    <property type="project" value="UniProtKB-UniRule"/>
</dbReference>
<evidence type="ECO:0000256" key="1">
    <source>
        <dbReference type="PROSITE-ProRule" id="PRU00519"/>
    </source>
</evidence>
<evidence type="ECO:0000313" key="4">
    <source>
        <dbReference type="Proteomes" id="UP000017861"/>
    </source>
</evidence>
<organism evidence="3 4">
    <name type="scientific">Trypanosoma cruzi Dm28c</name>
    <dbReference type="NCBI Taxonomy" id="1416333"/>
    <lineage>
        <taxon>Eukaryota</taxon>
        <taxon>Discoba</taxon>
        <taxon>Euglenozoa</taxon>
        <taxon>Kinetoplastea</taxon>
        <taxon>Metakinetoplastina</taxon>
        <taxon>Trypanosomatida</taxon>
        <taxon>Trypanosomatidae</taxon>
        <taxon>Trypanosoma</taxon>
        <taxon>Schizotrypanum</taxon>
    </lineage>
</organism>
<comment type="caution">
    <text evidence="3">The sequence shown here is derived from an EMBL/GenBank/DDBJ whole genome shotgun (WGS) entry which is preliminary data.</text>
</comment>
<keyword evidence="1" id="KW-0648">Protein biosynthesis</keyword>